<dbReference type="STRING" id="1185766.SAMN05216224_10530"/>
<dbReference type="EMBL" id="JHEH01000044">
    <property type="protein sequence ID" value="KEP68156.1"/>
    <property type="molecule type" value="Genomic_DNA"/>
</dbReference>
<sequence>MGCVTLMICQTCRKIGGESAEDDAPDAPRPGARLLAQIAAHDLPEGVQLRAVDCLSACSRGCTIALSGGPERWSYVYGDLDPDLHGTAILEGVARYAASADGLVPWRERPEIFRKHSIARLPPQS</sequence>
<dbReference type="OrthoDB" id="424426at2"/>
<accession>A0A074T8L9</accession>
<dbReference type="Pfam" id="PF07845">
    <property type="entry name" value="DUF1636"/>
    <property type="match status" value="1"/>
</dbReference>
<comment type="caution">
    <text evidence="1">The sequence shown here is derived from an EMBL/GenBank/DDBJ whole genome shotgun (WGS) entry which is preliminary data.</text>
</comment>
<gene>
    <name evidence="1" type="ORF">DL1_14720</name>
</gene>
<dbReference type="RefSeq" id="WP_038069278.1">
    <property type="nucleotide sequence ID" value="NZ_FOVB01000005.1"/>
</dbReference>
<keyword evidence="2" id="KW-1185">Reference proteome</keyword>
<dbReference type="eggNOG" id="COG5469">
    <property type="taxonomic scope" value="Bacteria"/>
</dbReference>
<reference evidence="1 2" key="1">
    <citation type="submission" date="2014-03" db="EMBL/GenBank/DDBJ databases">
        <title>The draft genome sequence of Thioclava dalianensis DLFJ1-1.</title>
        <authorList>
            <person name="Lai Q."/>
            <person name="Shao Z."/>
        </authorList>
    </citation>
    <scope>NUCLEOTIDE SEQUENCE [LARGE SCALE GENOMIC DNA]</scope>
    <source>
        <strain evidence="1 2">DLFJ1-1</strain>
    </source>
</reference>
<protein>
    <submittedName>
        <fullName evidence="1">Metal-binding protein</fullName>
    </submittedName>
</protein>
<evidence type="ECO:0000313" key="2">
    <source>
        <dbReference type="Proteomes" id="UP000027725"/>
    </source>
</evidence>
<proteinExistence type="predicted"/>
<dbReference type="CDD" id="cd02980">
    <property type="entry name" value="TRX_Fd_family"/>
    <property type="match status" value="1"/>
</dbReference>
<dbReference type="Proteomes" id="UP000027725">
    <property type="component" value="Unassembled WGS sequence"/>
</dbReference>
<evidence type="ECO:0000313" key="1">
    <source>
        <dbReference type="EMBL" id="KEP68156.1"/>
    </source>
</evidence>
<name>A0A074T8L9_9RHOB</name>
<organism evidence="1 2">
    <name type="scientific">Thioclava dalianensis</name>
    <dbReference type="NCBI Taxonomy" id="1185766"/>
    <lineage>
        <taxon>Bacteria</taxon>
        <taxon>Pseudomonadati</taxon>
        <taxon>Pseudomonadota</taxon>
        <taxon>Alphaproteobacteria</taxon>
        <taxon>Rhodobacterales</taxon>
        <taxon>Paracoccaceae</taxon>
        <taxon>Thioclava</taxon>
    </lineage>
</organism>
<dbReference type="InterPro" id="IPR012863">
    <property type="entry name" value="DUF1636"/>
</dbReference>
<dbReference type="AlphaFoldDB" id="A0A074T8L9"/>